<protein>
    <recommendedName>
        <fullName evidence="2">glutathione transferase</fullName>
        <ecNumber evidence="2">2.5.1.18</ecNumber>
    </recommendedName>
</protein>
<feature type="domain" description="GST N-terminal" evidence="6">
    <location>
        <begin position="2"/>
        <end position="79"/>
    </location>
</feature>
<dbReference type="CDD" id="cd03039">
    <property type="entry name" value="GST_N_Sigma_like"/>
    <property type="match status" value="1"/>
</dbReference>
<dbReference type="GO" id="GO:0006749">
    <property type="term" value="P:glutathione metabolic process"/>
    <property type="evidence" value="ECO:0007669"/>
    <property type="project" value="TreeGrafter"/>
</dbReference>
<evidence type="ECO:0000256" key="4">
    <source>
        <dbReference type="ARBA" id="ARBA00038317"/>
    </source>
</evidence>
<dbReference type="InterPro" id="IPR036249">
    <property type="entry name" value="Thioredoxin-like_sf"/>
</dbReference>
<comment type="catalytic activity">
    <reaction evidence="5">
        <text>RX + glutathione = an S-substituted glutathione + a halide anion + H(+)</text>
        <dbReference type="Rhea" id="RHEA:16437"/>
        <dbReference type="ChEBI" id="CHEBI:15378"/>
        <dbReference type="ChEBI" id="CHEBI:16042"/>
        <dbReference type="ChEBI" id="CHEBI:17792"/>
        <dbReference type="ChEBI" id="CHEBI:57925"/>
        <dbReference type="ChEBI" id="CHEBI:90779"/>
        <dbReference type="EC" id="2.5.1.18"/>
    </reaction>
</comment>
<evidence type="ECO:0000256" key="3">
    <source>
        <dbReference type="ARBA" id="ARBA00022679"/>
    </source>
</evidence>
<dbReference type="InterPro" id="IPR040079">
    <property type="entry name" value="Glutathione_S-Trfase"/>
</dbReference>
<sequence>MPSYKLTYFPVKALAEPIRFIFSYAGVEFEDVRFDREDWPKIKPTTPFGQVPMLEVDGKKVNQSTAIARYLAKQHGLAGKNDWEALEIDAIVDTIHDLRAKIAAHHYEQNAEAKAAKLKVANEVVPYFLERLDNQVKNNGGYFVGGALSWADFTFVALLDYLNFMSKSNIIEKYDNLKALKEKVENIPAIKKWVEKHPESGF</sequence>
<dbReference type="EC" id="2.5.1.18" evidence="2"/>
<evidence type="ECO:0000259" key="7">
    <source>
        <dbReference type="PROSITE" id="PS50405"/>
    </source>
</evidence>
<keyword evidence="9" id="KW-1185">Reference proteome</keyword>
<dbReference type="SFLD" id="SFLDG00363">
    <property type="entry name" value="AMPS_(cytGST):_Alpha-__Mu-__Pi"/>
    <property type="match status" value="1"/>
</dbReference>
<dbReference type="InterPro" id="IPR036282">
    <property type="entry name" value="Glutathione-S-Trfase_C_sf"/>
</dbReference>
<organism evidence="8 9">
    <name type="scientific">Vespula pensylvanica</name>
    <name type="common">Western yellow jacket</name>
    <name type="synonym">Wasp</name>
    <dbReference type="NCBI Taxonomy" id="30213"/>
    <lineage>
        <taxon>Eukaryota</taxon>
        <taxon>Metazoa</taxon>
        <taxon>Ecdysozoa</taxon>
        <taxon>Arthropoda</taxon>
        <taxon>Hexapoda</taxon>
        <taxon>Insecta</taxon>
        <taxon>Pterygota</taxon>
        <taxon>Neoptera</taxon>
        <taxon>Endopterygota</taxon>
        <taxon>Hymenoptera</taxon>
        <taxon>Apocrita</taxon>
        <taxon>Aculeata</taxon>
        <taxon>Vespoidea</taxon>
        <taxon>Vespidae</taxon>
        <taxon>Vespinae</taxon>
        <taxon>Vespula</taxon>
    </lineage>
</organism>
<dbReference type="GO" id="GO:0004364">
    <property type="term" value="F:glutathione transferase activity"/>
    <property type="evidence" value="ECO:0007669"/>
    <property type="project" value="UniProtKB-EC"/>
</dbReference>
<comment type="caution">
    <text evidence="8">The sequence shown here is derived from an EMBL/GenBank/DDBJ whole genome shotgun (WGS) entry which is preliminary data.</text>
</comment>
<feature type="domain" description="GST C-terminal" evidence="7">
    <location>
        <begin position="81"/>
        <end position="202"/>
    </location>
</feature>
<evidence type="ECO:0000259" key="6">
    <source>
        <dbReference type="PROSITE" id="PS50404"/>
    </source>
</evidence>
<evidence type="ECO:0000256" key="1">
    <source>
        <dbReference type="ARBA" id="ARBA00011738"/>
    </source>
</evidence>
<proteinExistence type="inferred from homology"/>
<name>A0A834KPT0_VESPE</name>
<evidence type="ECO:0000313" key="8">
    <source>
        <dbReference type="EMBL" id="KAF7410736.1"/>
    </source>
</evidence>
<evidence type="ECO:0000256" key="5">
    <source>
        <dbReference type="ARBA" id="ARBA00047960"/>
    </source>
</evidence>
<dbReference type="EMBL" id="JACSDY010000013">
    <property type="protein sequence ID" value="KAF7410736.1"/>
    <property type="molecule type" value="Genomic_DNA"/>
</dbReference>
<dbReference type="PROSITE" id="PS50404">
    <property type="entry name" value="GST_NTER"/>
    <property type="match status" value="1"/>
</dbReference>
<evidence type="ECO:0000313" key="9">
    <source>
        <dbReference type="Proteomes" id="UP000600918"/>
    </source>
</evidence>
<dbReference type="GO" id="GO:0004602">
    <property type="term" value="F:glutathione peroxidase activity"/>
    <property type="evidence" value="ECO:0007669"/>
    <property type="project" value="UniProtKB-ARBA"/>
</dbReference>
<dbReference type="InterPro" id="IPR004045">
    <property type="entry name" value="Glutathione_S-Trfase_N"/>
</dbReference>
<dbReference type="InterPro" id="IPR010987">
    <property type="entry name" value="Glutathione-S-Trfase_C-like"/>
</dbReference>
<dbReference type="PANTHER" id="PTHR11571:SF224">
    <property type="entry name" value="HEMATOPOIETIC PROSTAGLANDIN D SYNTHASE"/>
    <property type="match status" value="1"/>
</dbReference>
<dbReference type="FunFam" id="1.20.1050.10:FF:000030">
    <property type="entry name" value="Glutathione S-transferase S1"/>
    <property type="match status" value="1"/>
</dbReference>
<dbReference type="SFLD" id="SFLDS00019">
    <property type="entry name" value="Glutathione_Transferase_(cytos"/>
    <property type="match status" value="1"/>
</dbReference>
<dbReference type="FunFam" id="3.40.30.10:FF:000035">
    <property type="entry name" value="hematopoietic prostaglandin D synthase"/>
    <property type="match status" value="1"/>
</dbReference>
<dbReference type="Proteomes" id="UP000600918">
    <property type="component" value="Unassembled WGS sequence"/>
</dbReference>
<dbReference type="AlphaFoldDB" id="A0A834KPT0"/>
<dbReference type="PANTHER" id="PTHR11571">
    <property type="entry name" value="GLUTATHIONE S-TRANSFERASE"/>
    <property type="match status" value="1"/>
</dbReference>
<evidence type="ECO:0000256" key="2">
    <source>
        <dbReference type="ARBA" id="ARBA00012452"/>
    </source>
</evidence>
<reference evidence="8" key="1">
    <citation type="journal article" date="2020" name="G3 (Bethesda)">
        <title>High-Quality Assemblies for Three Invasive Social Wasps from the &lt;i&gt;Vespula&lt;/i&gt; Genus.</title>
        <authorList>
            <person name="Harrop T.W.R."/>
            <person name="Guhlin J."/>
            <person name="McLaughlin G.M."/>
            <person name="Permina E."/>
            <person name="Stockwell P."/>
            <person name="Gilligan J."/>
            <person name="Le Lec M.F."/>
            <person name="Gruber M.A.M."/>
            <person name="Quinn O."/>
            <person name="Lovegrove M."/>
            <person name="Duncan E.J."/>
            <person name="Remnant E.J."/>
            <person name="Van Eeckhoven J."/>
            <person name="Graham B."/>
            <person name="Knapp R.A."/>
            <person name="Langford K.W."/>
            <person name="Kronenberg Z."/>
            <person name="Press M.O."/>
            <person name="Eacker S.M."/>
            <person name="Wilson-Rankin E.E."/>
            <person name="Purcell J."/>
            <person name="Lester P.J."/>
            <person name="Dearden P.K."/>
        </authorList>
    </citation>
    <scope>NUCLEOTIDE SEQUENCE</scope>
    <source>
        <strain evidence="8">Volc-1</strain>
    </source>
</reference>
<keyword evidence="3" id="KW-0808">Transferase</keyword>
<dbReference type="Pfam" id="PF14497">
    <property type="entry name" value="GST_C_3"/>
    <property type="match status" value="1"/>
</dbReference>
<dbReference type="OrthoDB" id="414243at2759"/>
<dbReference type="PROSITE" id="PS50405">
    <property type="entry name" value="GST_CTER"/>
    <property type="match status" value="1"/>
</dbReference>
<comment type="similarity">
    <text evidence="4">Belongs to the GST superfamily. Sigma family.</text>
</comment>
<dbReference type="SUPFAM" id="SSF52833">
    <property type="entry name" value="Thioredoxin-like"/>
    <property type="match status" value="1"/>
</dbReference>
<dbReference type="SFLD" id="SFLDG01205">
    <property type="entry name" value="AMPS.1"/>
    <property type="match status" value="1"/>
</dbReference>
<comment type="subunit">
    <text evidence="1">Homodimer.</text>
</comment>
<dbReference type="InterPro" id="IPR050213">
    <property type="entry name" value="GST_superfamily"/>
</dbReference>
<dbReference type="Gene3D" id="1.20.1050.10">
    <property type="match status" value="1"/>
</dbReference>
<accession>A0A834KPT0</accession>
<gene>
    <name evidence="8" type="ORF">H0235_013343</name>
</gene>
<dbReference type="Gene3D" id="3.40.30.10">
    <property type="entry name" value="Glutaredoxin"/>
    <property type="match status" value="1"/>
</dbReference>
<dbReference type="InterPro" id="IPR004046">
    <property type="entry name" value="GST_C"/>
</dbReference>
<dbReference type="CDD" id="cd03192">
    <property type="entry name" value="GST_C_Sigma_like"/>
    <property type="match status" value="1"/>
</dbReference>
<dbReference type="SUPFAM" id="SSF47616">
    <property type="entry name" value="GST C-terminal domain-like"/>
    <property type="match status" value="1"/>
</dbReference>
<dbReference type="Pfam" id="PF02798">
    <property type="entry name" value="GST_N"/>
    <property type="match status" value="1"/>
</dbReference>